<sequence>MINNISSKATISSTRIQSTSSDSVLSTSDLHNKKKQVKKTPLSPPIIVCGIKDFVSVRAELIDIVGNENLSVKASKNSLKIQPSNPNAYRAIIHFLKDAEAEFHTYQMKEDKALRIVLRNLYPTTTPIEIKTVLEVSGFSVSSVTNVLSKIAKIKLPLFFVDLEPAGINNNIFELNYLLNRKIKIEEPYKQRTIVQCQNCQEYGHSKAYCSYPSRCVRCASQHLTSTCTKPRDTPAKCALCNDDHPANYRGCQIHTNL</sequence>
<protein>
    <submittedName>
        <fullName evidence="2">Pre-C2HC domain,Zinc finger, CCHC-type</fullName>
    </submittedName>
</protein>
<feature type="domain" description="Pre-C2HC" evidence="1">
    <location>
        <begin position="127"/>
        <end position="195"/>
    </location>
</feature>
<dbReference type="Proteomes" id="UP000325440">
    <property type="component" value="Unassembled WGS sequence"/>
</dbReference>
<evidence type="ECO:0000259" key="1">
    <source>
        <dbReference type="SMART" id="SM00596"/>
    </source>
</evidence>
<dbReference type="SMART" id="SM00596">
    <property type="entry name" value="PRE_C2HC"/>
    <property type="match status" value="1"/>
</dbReference>
<evidence type="ECO:0000313" key="2">
    <source>
        <dbReference type="EMBL" id="VVC42105.1"/>
    </source>
</evidence>
<proteinExistence type="predicted"/>
<gene>
    <name evidence="2" type="ORF">CINCED_3A011207</name>
</gene>
<name>A0A5E4NB96_9HEMI</name>
<organism evidence="2 3">
    <name type="scientific">Cinara cedri</name>
    <dbReference type="NCBI Taxonomy" id="506608"/>
    <lineage>
        <taxon>Eukaryota</taxon>
        <taxon>Metazoa</taxon>
        <taxon>Ecdysozoa</taxon>
        <taxon>Arthropoda</taxon>
        <taxon>Hexapoda</taxon>
        <taxon>Insecta</taxon>
        <taxon>Pterygota</taxon>
        <taxon>Neoptera</taxon>
        <taxon>Paraneoptera</taxon>
        <taxon>Hemiptera</taxon>
        <taxon>Sternorrhyncha</taxon>
        <taxon>Aphidomorpha</taxon>
        <taxon>Aphidoidea</taxon>
        <taxon>Aphididae</taxon>
        <taxon>Lachninae</taxon>
        <taxon>Cinara</taxon>
    </lineage>
</organism>
<dbReference type="PANTHER" id="PTHR33273:SF2">
    <property type="entry name" value="ENDONUCLEASE_EXONUCLEASE_PHOSPHATASE DOMAIN-CONTAINING PROTEIN"/>
    <property type="match status" value="1"/>
</dbReference>
<dbReference type="AlphaFoldDB" id="A0A5E4NB96"/>
<keyword evidence="3" id="KW-1185">Reference proteome</keyword>
<dbReference type="OrthoDB" id="6624230at2759"/>
<dbReference type="Pfam" id="PF07530">
    <property type="entry name" value="PRE_C2HC"/>
    <property type="match status" value="1"/>
</dbReference>
<dbReference type="EMBL" id="CABPRJ010001937">
    <property type="protein sequence ID" value="VVC42105.1"/>
    <property type="molecule type" value="Genomic_DNA"/>
</dbReference>
<dbReference type="PANTHER" id="PTHR33273">
    <property type="entry name" value="DOMAIN-CONTAINING PROTEIN, PUTATIVE-RELATED"/>
    <property type="match status" value="1"/>
</dbReference>
<accession>A0A5E4NB96</accession>
<evidence type="ECO:0000313" key="3">
    <source>
        <dbReference type="Proteomes" id="UP000325440"/>
    </source>
</evidence>
<reference evidence="2 3" key="1">
    <citation type="submission" date="2019-08" db="EMBL/GenBank/DDBJ databases">
        <authorList>
            <person name="Alioto T."/>
            <person name="Alioto T."/>
            <person name="Gomez Garrido J."/>
        </authorList>
    </citation>
    <scope>NUCLEOTIDE SEQUENCE [LARGE SCALE GENOMIC DNA]</scope>
</reference>
<dbReference type="InterPro" id="IPR006579">
    <property type="entry name" value="Pre_C2HC_dom"/>
</dbReference>